<name>A0A8J3NCT1_9ACTN</name>
<dbReference type="InterPro" id="IPR052350">
    <property type="entry name" value="Metallo-dep_Lactonases"/>
</dbReference>
<evidence type="ECO:0000259" key="2">
    <source>
        <dbReference type="Pfam" id="PF04909"/>
    </source>
</evidence>
<dbReference type="PANTHER" id="PTHR43569:SF2">
    <property type="entry name" value="AMIDOHYDROLASE-RELATED DOMAIN-CONTAINING PROTEIN"/>
    <property type="match status" value="1"/>
</dbReference>
<evidence type="ECO:0000313" key="3">
    <source>
        <dbReference type="EMBL" id="GID12127.1"/>
    </source>
</evidence>
<keyword evidence="4" id="KW-1185">Reference proteome</keyword>
<gene>
    <name evidence="3" type="ORF">Aru02nite_30160</name>
</gene>
<comment type="similarity">
    <text evidence="1">Belongs to the metallo-dependent hydrolases superfamily.</text>
</comment>
<reference evidence="3" key="1">
    <citation type="submission" date="2021-01" db="EMBL/GenBank/DDBJ databases">
        <title>Whole genome shotgun sequence of Actinocatenispora rupis NBRC 107355.</title>
        <authorList>
            <person name="Komaki H."/>
            <person name="Tamura T."/>
        </authorList>
    </citation>
    <scope>NUCLEOTIDE SEQUENCE</scope>
    <source>
        <strain evidence="3">NBRC 107355</strain>
    </source>
</reference>
<dbReference type="AlphaFoldDB" id="A0A8J3NCT1"/>
<accession>A0A8J3NCT1</accession>
<comment type="caution">
    <text evidence="3">The sequence shown here is derived from an EMBL/GenBank/DDBJ whole genome shotgun (WGS) entry which is preliminary data.</text>
</comment>
<dbReference type="PANTHER" id="PTHR43569">
    <property type="entry name" value="AMIDOHYDROLASE"/>
    <property type="match status" value="1"/>
</dbReference>
<dbReference type="InterPro" id="IPR032466">
    <property type="entry name" value="Metal_Hydrolase"/>
</dbReference>
<feature type="domain" description="Amidohydrolase-related" evidence="2">
    <location>
        <begin position="2"/>
        <end position="272"/>
    </location>
</feature>
<sequence length="282" mass="30081">MIDCHAHVWNPADGYPWIRPGSPHHRAYRVADLARSGAGLDVTGTVLVEASRGDAGETDTLRAARTAHPDTVAGYVGNLHVYGDAGPDRFRALLDDLADDRPNGMRLGGRTWSATPEPARALLDVLAEYGMALDLNLGAGALRTAADVADRYPGLTVVVDHLGNPGNLTTDDPSDWLRDLAYAAGRAGVVVKISGLLTQQRGVPAGRVAELVRRVVDAVGPDRCVLGSDWPICLPAGSRAEALRLAGSGLAGLTAAERRRVRHDTPVRVYRLRRLTTLTRPC</sequence>
<dbReference type="Proteomes" id="UP000612808">
    <property type="component" value="Unassembled WGS sequence"/>
</dbReference>
<dbReference type="GO" id="GO:0016787">
    <property type="term" value="F:hydrolase activity"/>
    <property type="evidence" value="ECO:0007669"/>
    <property type="project" value="InterPro"/>
</dbReference>
<protein>
    <submittedName>
        <fullName evidence="3">Amidohydrolase</fullName>
    </submittedName>
</protein>
<dbReference type="RefSeq" id="WP_203658127.1">
    <property type="nucleotide sequence ID" value="NZ_BAAAZM010000009.1"/>
</dbReference>
<proteinExistence type="inferred from homology"/>
<dbReference type="SUPFAM" id="SSF51556">
    <property type="entry name" value="Metallo-dependent hydrolases"/>
    <property type="match status" value="1"/>
</dbReference>
<evidence type="ECO:0000313" key="4">
    <source>
        <dbReference type="Proteomes" id="UP000612808"/>
    </source>
</evidence>
<dbReference type="EMBL" id="BOMB01000017">
    <property type="protein sequence ID" value="GID12127.1"/>
    <property type="molecule type" value="Genomic_DNA"/>
</dbReference>
<organism evidence="3 4">
    <name type="scientific">Actinocatenispora rupis</name>
    <dbReference type="NCBI Taxonomy" id="519421"/>
    <lineage>
        <taxon>Bacteria</taxon>
        <taxon>Bacillati</taxon>
        <taxon>Actinomycetota</taxon>
        <taxon>Actinomycetes</taxon>
        <taxon>Micromonosporales</taxon>
        <taxon>Micromonosporaceae</taxon>
        <taxon>Actinocatenispora</taxon>
    </lineage>
</organism>
<evidence type="ECO:0000256" key="1">
    <source>
        <dbReference type="ARBA" id="ARBA00038310"/>
    </source>
</evidence>
<dbReference type="Pfam" id="PF04909">
    <property type="entry name" value="Amidohydro_2"/>
    <property type="match status" value="1"/>
</dbReference>
<dbReference type="Gene3D" id="3.20.20.140">
    <property type="entry name" value="Metal-dependent hydrolases"/>
    <property type="match status" value="1"/>
</dbReference>
<dbReference type="InterPro" id="IPR006680">
    <property type="entry name" value="Amidohydro-rel"/>
</dbReference>